<comment type="similarity">
    <text evidence="4 17">Belongs to the acyl-CoA oxidase family.</text>
</comment>
<evidence type="ECO:0000256" key="13">
    <source>
        <dbReference type="ARBA" id="ARBA00036893"/>
    </source>
</evidence>
<evidence type="ECO:0000256" key="8">
    <source>
        <dbReference type="ARBA" id="ARBA00023002"/>
    </source>
</evidence>
<keyword evidence="7" id="KW-0276">Fatty acid metabolism</keyword>
<evidence type="ECO:0000256" key="10">
    <source>
        <dbReference type="ARBA" id="ARBA00023140"/>
    </source>
</evidence>
<dbReference type="PANTHER" id="PTHR10909:SF390">
    <property type="entry name" value="PEROXISOMAL ACYL-COENZYME A OXIDASE 3"/>
    <property type="match status" value="1"/>
</dbReference>
<keyword evidence="5 17" id="KW-0285">Flavoprotein</keyword>
<dbReference type="PANTHER" id="PTHR10909">
    <property type="entry name" value="ELECTRON TRANSPORT OXIDOREDUCTASE"/>
    <property type="match status" value="1"/>
</dbReference>
<dbReference type="GO" id="GO:0033540">
    <property type="term" value="P:fatty acid beta-oxidation using acyl-CoA oxidase"/>
    <property type="evidence" value="ECO:0007669"/>
    <property type="project" value="TreeGrafter"/>
</dbReference>
<evidence type="ECO:0000259" key="20">
    <source>
        <dbReference type="Pfam" id="PF02770"/>
    </source>
</evidence>
<comment type="subcellular location">
    <subcellularLocation>
        <location evidence="2">Peroxisome</location>
    </subcellularLocation>
</comment>
<dbReference type="Pfam" id="PF22924">
    <property type="entry name" value="ACOX_C_alpha1"/>
    <property type="match status" value="1"/>
</dbReference>
<comment type="catalytic activity">
    <reaction evidence="12">
        <text>hexadecanedioyl-CoA + O2 = (2E)-hexadecenedioyl-CoA + H2O2</text>
        <dbReference type="Rhea" id="RHEA:40275"/>
        <dbReference type="ChEBI" id="CHEBI:15379"/>
        <dbReference type="ChEBI" id="CHEBI:16240"/>
        <dbReference type="ChEBI" id="CHEBI:77075"/>
        <dbReference type="ChEBI" id="CHEBI:77085"/>
    </reaction>
    <physiologicalReaction direction="left-to-right" evidence="12">
        <dbReference type="Rhea" id="RHEA:40276"/>
    </physiologicalReaction>
</comment>
<dbReference type="GO" id="GO:0055088">
    <property type="term" value="P:lipid homeostasis"/>
    <property type="evidence" value="ECO:0007669"/>
    <property type="project" value="TreeGrafter"/>
</dbReference>
<evidence type="ECO:0000256" key="14">
    <source>
        <dbReference type="ARBA" id="ARBA00048405"/>
    </source>
</evidence>
<evidence type="ECO:0000256" key="3">
    <source>
        <dbReference type="ARBA" id="ARBA00004846"/>
    </source>
</evidence>
<feature type="domain" description="Acyl-CoA oxidase C-terminal" evidence="19">
    <location>
        <begin position="503"/>
        <end position="678"/>
    </location>
</feature>
<feature type="domain" description="Acyl-CoA oxidase C-alpha1" evidence="21">
    <location>
        <begin position="309"/>
        <end position="446"/>
    </location>
</feature>
<dbReference type="FunFam" id="1.20.140.10:FF:000007">
    <property type="entry name" value="Acyl-coenzyme A oxidase"/>
    <property type="match status" value="1"/>
</dbReference>
<dbReference type="FunFam" id="1.20.140.10:FF:000010">
    <property type="entry name" value="Acyl-coenzyme A oxidase"/>
    <property type="match status" value="1"/>
</dbReference>
<organism evidence="22 23">
    <name type="scientific">Anas platyrhynchos</name>
    <name type="common">Mallard</name>
    <name type="synonym">Anas boschas</name>
    <dbReference type="NCBI Taxonomy" id="8839"/>
    <lineage>
        <taxon>Eukaryota</taxon>
        <taxon>Metazoa</taxon>
        <taxon>Chordata</taxon>
        <taxon>Craniata</taxon>
        <taxon>Vertebrata</taxon>
        <taxon>Euteleostomi</taxon>
        <taxon>Archelosauria</taxon>
        <taxon>Archosauria</taxon>
        <taxon>Dinosauria</taxon>
        <taxon>Saurischia</taxon>
        <taxon>Theropoda</taxon>
        <taxon>Coelurosauria</taxon>
        <taxon>Aves</taxon>
        <taxon>Neognathae</taxon>
        <taxon>Galloanserae</taxon>
        <taxon>Anseriformes</taxon>
        <taxon>Anatidae</taxon>
        <taxon>Anatinae</taxon>
        <taxon>Anas</taxon>
    </lineage>
</organism>
<evidence type="ECO:0000256" key="2">
    <source>
        <dbReference type="ARBA" id="ARBA00004275"/>
    </source>
</evidence>
<evidence type="ECO:0000256" key="1">
    <source>
        <dbReference type="ARBA" id="ARBA00001974"/>
    </source>
</evidence>
<feature type="binding site" evidence="18">
    <location>
        <position position="205"/>
    </location>
    <ligand>
        <name>FAD</name>
        <dbReference type="ChEBI" id="CHEBI:57692"/>
    </ligand>
</feature>
<dbReference type="InterPro" id="IPR036250">
    <property type="entry name" value="AcylCo_DH-like_C"/>
</dbReference>
<evidence type="ECO:0000256" key="18">
    <source>
        <dbReference type="PIRSR" id="PIRSR000168-2"/>
    </source>
</evidence>
<dbReference type="FunFam" id="2.40.110.10:FF:000005">
    <property type="entry name" value="Acyl-coenzyme A oxidase"/>
    <property type="match status" value="1"/>
</dbReference>
<evidence type="ECO:0000313" key="22">
    <source>
        <dbReference type="Ensembl" id="ENSAPLP00020014032.1"/>
    </source>
</evidence>
<evidence type="ECO:0000256" key="5">
    <source>
        <dbReference type="ARBA" id="ARBA00022630"/>
    </source>
</evidence>
<dbReference type="Pfam" id="PF02770">
    <property type="entry name" value="Acyl-CoA_dh_M"/>
    <property type="match status" value="1"/>
</dbReference>
<evidence type="ECO:0000256" key="15">
    <source>
        <dbReference type="ARBA" id="ARBA00053000"/>
    </source>
</evidence>
<keyword evidence="10" id="KW-0576">Peroxisome</keyword>
<evidence type="ECO:0000256" key="12">
    <source>
        <dbReference type="ARBA" id="ARBA00036704"/>
    </source>
</evidence>
<dbReference type="InterPro" id="IPR009100">
    <property type="entry name" value="AcylCoA_DH/oxidase_NM_dom_sf"/>
</dbReference>
<reference evidence="22" key="2">
    <citation type="submission" date="2025-08" db="UniProtKB">
        <authorList>
            <consortium name="Ensembl"/>
        </authorList>
    </citation>
    <scope>IDENTIFICATION</scope>
</reference>
<evidence type="ECO:0000259" key="21">
    <source>
        <dbReference type="Pfam" id="PF22924"/>
    </source>
</evidence>
<dbReference type="Pfam" id="PF01756">
    <property type="entry name" value="ACOX"/>
    <property type="match status" value="1"/>
</dbReference>
<comment type="catalytic activity">
    <reaction evidence="13">
        <text>hexadecanoyl-CoA + O2 = (2E)-hexadecenoyl-CoA + H2O2</text>
        <dbReference type="Rhea" id="RHEA:40167"/>
        <dbReference type="ChEBI" id="CHEBI:15379"/>
        <dbReference type="ChEBI" id="CHEBI:16240"/>
        <dbReference type="ChEBI" id="CHEBI:57379"/>
        <dbReference type="ChEBI" id="CHEBI:61526"/>
    </reaction>
    <physiologicalReaction direction="left-to-right" evidence="13">
        <dbReference type="Rhea" id="RHEA:40168"/>
    </physiologicalReaction>
</comment>
<dbReference type="InterPro" id="IPR055060">
    <property type="entry name" value="ACOX_C_alpha1"/>
</dbReference>
<evidence type="ECO:0000256" key="6">
    <source>
        <dbReference type="ARBA" id="ARBA00022827"/>
    </source>
</evidence>
<feature type="binding site" evidence="18">
    <location>
        <position position="166"/>
    </location>
    <ligand>
        <name>FAD</name>
        <dbReference type="ChEBI" id="CHEBI:57692"/>
    </ligand>
</feature>
<dbReference type="AlphaFoldDB" id="A0A8B9T1E8"/>
<dbReference type="InterPro" id="IPR046373">
    <property type="entry name" value="Acyl-CoA_Oxase/DH_mid-dom_sf"/>
</dbReference>
<evidence type="ECO:0000256" key="9">
    <source>
        <dbReference type="ARBA" id="ARBA00023098"/>
    </source>
</evidence>
<proteinExistence type="inferred from homology"/>
<dbReference type="GO" id="GO:0005504">
    <property type="term" value="F:fatty acid binding"/>
    <property type="evidence" value="ECO:0007669"/>
    <property type="project" value="TreeGrafter"/>
</dbReference>
<comment type="function">
    <text evidence="16">Oxidizes the CoA-esters of 2-methyl-branched fatty acids.</text>
</comment>
<feature type="domain" description="Acyl-CoA oxidase/dehydrogenase middle" evidence="20">
    <location>
        <begin position="162"/>
        <end position="273"/>
    </location>
</feature>
<comment type="cofactor">
    <cofactor evidence="1">
        <name>FAD</name>
        <dbReference type="ChEBI" id="CHEBI:57692"/>
    </cofactor>
</comment>
<comment type="pathway">
    <text evidence="3">Lipid metabolism; peroxisomal fatty acid beta-oxidation.</text>
</comment>
<comment type="catalytic activity">
    <reaction evidence="14">
        <text>tetracosanoyl-CoA + O2 = (2E)-tetracosenoyl-CoA + H2O2</text>
        <dbReference type="Rhea" id="RHEA:40319"/>
        <dbReference type="ChEBI" id="CHEBI:15379"/>
        <dbReference type="ChEBI" id="CHEBI:16240"/>
        <dbReference type="ChEBI" id="CHEBI:65052"/>
        <dbReference type="ChEBI" id="CHEBI:74693"/>
    </reaction>
    <physiologicalReaction direction="left-to-right" evidence="14">
        <dbReference type="Rhea" id="RHEA:40320"/>
    </physiologicalReaction>
</comment>
<keyword evidence="6 17" id="KW-0274">FAD</keyword>
<dbReference type="InterPro" id="IPR012258">
    <property type="entry name" value="Acyl-CoA_oxidase"/>
</dbReference>
<evidence type="ECO:0000256" key="7">
    <source>
        <dbReference type="ARBA" id="ARBA00022832"/>
    </source>
</evidence>
<comment type="catalytic activity">
    <reaction evidence="15">
        <text>(2S)-pristanoyl-CoA + O2 = (2E)-pristenoyl-CoA + H2O2</text>
        <dbReference type="Rhea" id="RHEA:40459"/>
        <dbReference type="ChEBI" id="CHEBI:15379"/>
        <dbReference type="ChEBI" id="CHEBI:16240"/>
        <dbReference type="ChEBI" id="CHEBI:77099"/>
        <dbReference type="ChEBI" id="CHEBI:77293"/>
    </reaction>
    <physiologicalReaction direction="left-to-right" evidence="15">
        <dbReference type="Rhea" id="RHEA:40460"/>
    </physiologicalReaction>
</comment>
<dbReference type="Gene3D" id="1.20.140.10">
    <property type="entry name" value="Butyryl-CoA Dehydrogenase, subunit A, domain 3"/>
    <property type="match status" value="2"/>
</dbReference>
<evidence type="ECO:0000313" key="23">
    <source>
        <dbReference type="Proteomes" id="UP000694400"/>
    </source>
</evidence>
<keyword evidence="9" id="KW-0443">Lipid metabolism</keyword>
<evidence type="ECO:0000256" key="11">
    <source>
        <dbReference type="ARBA" id="ARBA00036397"/>
    </source>
</evidence>
<dbReference type="Ensembl" id="ENSAPLT00020015108.1">
    <property type="protein sequence ID" value="ENSAPLP00020014032.1"/>
    <property type="gene ID" value="ENSAPLG00020009942.1"/>
</dbReference>
<dbReference type="GO" id="GO:0016402">
    <property type="term" value="F:pristanoyl-CoA oxidase activity"/>
    <property type="evidence" value="ECO:0007669"/>
    <property type="project" value="TreeGrafter"/>
</dbReference>
<evidence type="ECO:0000256" key="4">
    <source>
        <dbReference type="ARBA" id="ARBA00006288"/>
    </source>
</evidence>
<evidence type="ECO:0000256" key="16">
    <source>
        <dbReference type="ARBA" id="ARBA00059159"/>
    </source>
</evidence>
<evidence type="ECO:0000259" key="19">
    <source>
        <dbReference type="Pfam" id="PF01756"/>
    </source>
</evidence>
<reference evidence="22" key="1">
    <citation type="submission" date="2019-08" db="EMBL/GenBank/DDBJ databases">
        <title>Three high-quality genomes provides insights into domestication of ducks.</title>
        <authorList>
            <person name="Hou Z.C."/>
            <person name="Zhu F."/>
            <person name="Yin Z.T."/>
            <person name="Zhang F."/>
        </authorList>
    </citation>
    <scope>NUCLEOTIDE SEQUENCE [LARGE SCALE GENOMIC DNA]</scope>
</reference>
<dbReference type="SUPFAM" id="SSF47203">
    <property type="entry name" value="Acyl-CoA dehydrogenase C-terminal domain-like"/>
    <property type="match status" value="2"/>
</dbReference>
<keyword evidence="8" id="KW-0560">Oxidoreductase</keyword>
<dbReference type="InterPro" id="IPR006091">
    <property type="entry name" value="Acyl-CoA_Oxase/DH_mid-dom"/>
</dbReference>
<protein>
    <recommendedName>
        <fullName evidence="17">Acyl-coenzyme A oxidase</fullName>
    </recommendedName>
</protein>
<sequence>MASTVNLKEANGNQSSWDTLLPDFPKGPLCKYRKKASFNWKEMAVFLDGEDIIQLKNRIFSALENDPFFAHRPGEDLSREKYQELTFLRCKRLFEYDFLTQQEIIENPLKIFNMVICIGMYDWSPYFIHYLFLQVFAGTILSASNRFADLLGKVFNMEIFGCFALTELSHGTNTKGIRTTATFDRSTQEFIINTPDFEAAKFWVGNMGKHATHAVVYAQLYTPDGQCQGLHSFIVQIRDIKTLLPMPGVMVGDIGKKIGQNGLDNGFAMFHNVRIPKENILNIAGDVTAEGKYSSSFKDVKERFSASLGSLSIGRILITAVSATNLKLALSIAIRFSATRHQFGPTDEEEIPVLEYQTQQWRLLPYLAAAYVLDYFSKSLFENFVEFFAGLLTKQRSQRQADLGREIHALCAASKPLSSWTAQQAAQECREACGGHGYLAMNRLDNNVLLQQTSNYLMGWMNCIRDKVPFESPLGTINFLQDYHHILGRKFTAVSVEDCMDSSVPLAAYKWLVCYLLRESDLKLKKEKQSGQSDFEAKNNCQVYYCRSLAIAFIEQTVLQRYHDYTHDPNIPSALQTVLKNLSALYGLWSLSKHLAVLYQGGYVSGEQAGRFIQNAILELCYRLKDDAVALVDVFAPPDFILNSPIGKASGELYKNMWSEILQGNKALNRPSWWAEFCINKPVTGRLRSRL</sequence>
<dbReference type="Gene3D" id="2.40.110.10">
    <property type="entry name" value="Butyryl-CoA Dehydrogenase, subunit A, domain 2"/>
    <property type="match status" value="1"/>
</dbReference>
<dbReference type="PIRSF" id="PIRSF000168">
    <property type="entry name" value="Acyl-CoA_oxidase"/>
    <property type="match status" value="1"/>
</dbReference>
<name>A0A8B9T1E8_ANAPL</name>
<dbReference type="GO" id="GO:0071949">
    <property type="term" value="F:FAD binding"/>
    <property type="evidence" value="ECO:0007669"/>
    <property type="project" value="InterPro"/>
</dbReference>
<evidence type="ECO:0000256" key="17">
    <source>
        <dbReference type="PIRNR" id="PIRNR000168"/>
    </source>
</evidence>
<dbReference type="InterPro" id="IPR002655">
    <property type="entry name" value="Acyl-CoA_oxidase_C"/>
</dbReference>
<dbReference type="Proteomes" id="UP000694400">
    <property type="component" value="Chromosome 4"/>
</dbReference>
<accession>A0A8B9T1E8</accession>
<comment type="catalytic activity">
    <reaction evidence="11">
        <text>a 2,3-saturated acyl-CoA + O2 = a (2E)-enoyl-CoA + H2O2</text>
        <dbReference type="Rhea" id="RHEA:38959"/>
        <dbReference type="ChEBI" id="CHEBI:15379"/>
        <dbReference type="ChEBI" id="CHEBI:16240"/>
        <dbReference type="ChEBI" id="CHEBI:58856"/>
        <dbReference type="ChEBI" id="CHEBI:65111"/>
        <dbReference type="EC" id="1.3.3.6"/>
    </reaction>
    <physiologicalReaction direction="left-to-right" evidence="11">
        <dbReference type="Rhea" id="RHEA:38960"/>
    </physiologicalReaction>
</comment>
<dbReference type="GO" id="GO:0005777">
    <property type="term" value="C:peroxisome"/>
    <property type="evidence" value="ECO:0007669"/>
    <property type="project" value="UniProtKB-SubCell"/>
</dbReference>
<reference evidence="22" key="3">
    <citation type="submission" date="2025-09" db="UniProtKB">
        <authorList>
            <consortium name="Ensembl"/>
        </authorList>
    </citation>
    <scope>IDENTIFICATION</scope>
</reference>
<dbReference type="SUPFAM" id="SSF56645">
    <property type="entry name" value="Acyl-CoA dehydrogenase NM domain-like"/>
    <property type="match status" value="1"/>
</dbReference>